<evidence type="ECO:0000256" key="1">
    <source>
        <dbReference type="ARBA" id="ARBA00004651"/>
    </source>
</evidence>
<evidence type="ECO:0000313" key="10">
    <source>
        <dbReference type="EMBL" id="CCG05634.1"/>
    </source>
</evidence>
<dbReference type="KEGG" id="bsd:BLASA_4848"/>
<dbReference type="InterPro" id="IPR018584">
    <property type="entry name" value="GT87"/>
</dbReference>
<feature type="compositionally biased region" description="Low complexity" evidence="8">
    <location>
        <begin position="401"/>
        <end position="414"/>
    </location>
</feature>
<gene>
    <name evidence="10" type="ordered locus">BLASA_4848</name>
</gene>
<proteinExistence type="inferred from homology"/>
<keyword evidence="4 9" id="KW-0812">Transmembrane</keyword>
<evidence type="ECO:0008006" key="12">
    <source>
        <dbReference type="Google" id="ProtNLM"/>
    </source>
</evidence>
<evidence type="ECO:0000256" key="7">
    <source>
        <dbReference type="ARBA" id="ARBA00024033"/>
    </source>
</evidence>
<feature type="transmembrane region" description="Helical" evidence="9">
    <location>
        <begin position="367"/>
        <end position="386"/>
    </location>
</feature>
<feature type="transmembrane region" description="Helical" evidence="9">
    <location>
        <begin position="209"/>
        <end position="231"/>
    </location>
</feature>
<dbReference type="RefSeq" id="WP_014378500.1">
    <property type="nucleotide sequence ID" value="NC_016943.1"/>
</dbReference>
<organism evidence="10 11">
    <name type="scientific">Blastococcus saxobsidens (strain DD2)</name>
    <dbReference type="NCBI Taxonomy" id="1146883"/>
    <lineage>
        <taxon>Bacteria</taxon>
        <taxon>Bacillati</taxon>
        <taxon>Actinomycetota</taxon>
        <taxon>Actinomycetes</taxon>
        <taxon>Geodermatophilales</taxon>
        <taxon>Geodermatophilaceae</taxon>
        <taxon>Blastococcus</taxon>
    </lineage>
</organism>
<comment type="subcellular location">
    <subcellularLocation>
        <location evidence="1">Cell membrane</location>
        <topology evidence="1">Multi-pass membrane protein</topology>
    </subcellularLocation>
</comment>
<feature type="transmembrane region" description="Helical" evidence="9">
    <location>
        <begin position="268"/>
        <end position="289"/>
    </location>
</feature>
<dbReference type="Pfam" id="PF09594">
    <property type="entry name" value="GT87"/>
    <property type="match status" value="1"/>
</dbReference>
<feature type="transmembrane region" description="Helical" evidence="9">
    <location>
        <begin position="106"/>
        <end position="125"/>
    </location>
</feature>
<feature type="transmembrane region" description="Helical" evidence="9">
    <location>
        <begin position="16"/>
        <end position="33"/>
    </location>
</feature>
<dbReference type="GO" id="GO:0005886">
    <property type="term" value="C:plasma membrane"/>
    <property type="evidence" value="ECO:0007669"/>
    <property type="project" value="UniProtKB-SubCell"/>
</dbReference>
<comment type="similarity">
    <text evidence="7">Belongs to the glycosyltransferase 87 family.</text>
</comment>
<feature type="region of interest" description="Disordered" evidence="8">
    <location>
        <begin position="393"/>
        <end position="414"/>
    </location>
</feature>
<keyword evidence="6 9" id="KW-0472">Membrane</keyword>
<evidence type="ECO:0000256" key="6">
    <source>
        <dbReference type="ARBA" id="ARBA00023136"/>
    </source>
</evidence>
<evidence type="ECO:0000256" key="4">
    <source>
        <dbReference type="ARBA" id="ARBA00022692"/>
    </source>
</evidence>
<name>H6RTD4_BLASD</name>
<dbReference type="AlphaFoldDB" id="H6RTD4"/>
<sequence length="414" mass="44381">MTGGRRLIGRGGRTDQVVVIVVALLVLAGGWWARARCLGGGWADGEQYYGYCYSDVAPLWFIRGLDEGAGPYGADPLEYPPVLAVRIWLAAVLAHALPGTATVTTFFAVNGLIVVAEVLGALALLRRLGLSPVRLLWWAAAPALFLYAFYNWDTLPVLLLLGAVLLHQRGHHTASGLLAGLGAAAKVFPGFLVPLVVLALLARRRPRAALLHAGTAALVFVAVHVPGYLLAPGAWDRFYEVSRSRGMHVDSLWYLLAQLGGPELDRGALGVVSLLVFASGAVGVVALGVRRRRPEDWWQLLLPVLVCFVLANKVYSPQYTLWLVPLMALVLPRAAPFVAVVLSDVLVHAVEFPFLAGRAGYGDGLPYPVMGVAVALRAAALVWVAVEVLRRPAESPPGGQPVPEVQRVPVQRDP</sequence>
<evidence type="ECO:0000256" key="8">
    <source>
        <dbReference type="SAM" id="MobiDB-lite"/>
    </source>
</evidence>
<evidence type="ECO:0000256" key="5">
    <source>
        <dbReference type="ARBA" id="ARBA00022989"/>
    </source>
</evidence>
<dbReference type="HOGENOM" id="CLU_028876_1_0_11"/>
<feature type="transmembrane region" description="Helical" evidence="9">
    <location>
        <begin position="137"/>
        <end position="165"/>
    </location>
</feature>
<evidence type="ECO:0000313" key="11">
    <source>
        <dbReference type="Proteomes" id="UP000007517"/>
    </source>
</evidence>
<dbReference type="Proteomes" id="UP000007517">
    <property type="component" value="Chromosome"/>
</dbReference>
<keyword evidence="5 9" id="KW-1133">Transmembrane helix</keyword>
<reference evidence="11" key="2">
    <citation type="submission" date="2012-02" db="EMBL/GenBank/DDBJ databases">
        <title>Complete genome sequence of Blastococcus saxobsidens strain DD2.</title>
        <authorList>
            <person name="Genoscope."/>
        </authorList>
    </citation>
    <scope>NUCLEOTIDE SEQUENCE [LARGE SCALE GENOMIC DNA]</scope>
    <source>
        <strain evidence="11">DD2</strain>
    </source>
</reference>
<dbReference type="eggNOG" id="COG5650">
    <property type="taxonomic scope" value="Bacteria"/>
</dbReference>
<keyword evidence="3" id="KW-0808">Transferase</keyword>
<dbReference type="STRING" id="1146883.BLASA_4848"/>
<keyword evidence="2" id="KW-1003">Cell membrane</keyword>
<dbReference type="OrthoDB" id="3348156at2"/>
<dbReference type="GO" id="GO:0016758">
    <property type="term" value="F:hexosyltransferase activity"/>
    <property type="evidence" value="ECO:0007669"/>
    <property type="project" value="InterPro"/>
</dbReference>
<evidence type="ECO:0000256" key="9">
    <source>
        <dbReference type="SAM" id="Phobius"/>
    </source>
</evidence>
<accession>H6RTD4</accession>
<evidence type="ECO:0000256" key="2">
    <source>
        <dbReference type="ARBA" id="ARBA00022475"/>
    </source>
</evidence>
<protein>
    <recommendedName>
        <fullName evidence="12">DUF2029 domain-containing protein</fullName>
    </recommendedName>
</protein>
<keyword evidence="11" id="KW-1185">Reference proteome</keyword>
<feature type="transmembrane region" description="Helical" evidence="9">
    <location>
        <begin position="177"/>
        <end position="202"/>
    </location>
</feature>
<dbReference type="EMBL" id="FO117623">
    <property type="protein sequence ID" value="CCG05634.1"/>
    <property type="molecule type" value="Genomic_DNA"/>
</dbReference>
<evidence type="ECO:0000256" key="3">
    <source>
        <dbReference type="ARBA" id="ARBA00022679"/>
    </source>
</evidence>
<reference evidence="10 11" key="1">
    <citation type="journal article" date="2012" name="J. Bacteriol.">
        <title>Genome Sequence of Blastococcus saxobsidens DD2, a Stone-Inhabiting Bacterium.</title>
        <authorList>
            <person name="Chouaia B."/>
            <person name="Crotti E."/>
            <person name="Brusetti L."/>
            <person name="Daffonchio D."/>
            <person name="Essoussi I."/>
            <person name="Nouioui I."/>
            <person name="Sbissi I."/>
            <person name="Ghodhbane-Gtari F."/>
            <person name="Gtari M."/>
            <person name="Vacherie B."/>
            <person name="Barbe V."/>
            <person name="Medigue C."/>
            <person name="Gury J."/>
            <person name="Pujic P."/>
            <person name="Normand P."/>
        </authorList>
    </citation>
    <scope>NUCLEOTIDE SEQUENCE [LARGE SCALE GENOMIC DNA]</scope>
    <source>
        <strain evidence="10 11">DD2</strain>
    </source>
</reference>